<sequence>MTLNGIIGHRPQPFLEFEMGVAAPAFAGDERCTYGVPTAATVEAAVQGIYATLSSRKRNTVLALATDLIAVTKGRWQPEPGVLRHHEAAYTLTLGWFQDGGFCYPFITVTSRAPEMPALPEAGSIRNWLGRLVSHTVRCGAVGNGSSGKTFWAVVDFQEI</sequence>
<organism evidence="1 2">
    <name type="scientific">Actinomadura luteofluorescens</name>
    <dbReference type="NCBI Taxonomy" id="46163"/>
    <lineage>
        <taxon>Bacteria</taxon>
        <taxon>Bacillati</taxon>
        <taxon>Actinomycetota</taxon>
        <taxon>Actinomycetes</taxon>
        <taxon>Streptosporangiales</taxon>
        <taxon>Thermomonosporaceae</taxon>
        <taxon>Actinomadura</taxon>
    </lineage>
</organism>
<evidence type="ECO:0000313" key="1">
    <source>
        <dbReference type="EMBL" id="NYD46661.1"/>
    </source>
</evidence>
<keyword evidence="2" id="KW-1185">Reference proteome</keyword>
<dbReference type="AlphaFoldDB" id="A0A7Y9EF69"/>
<dbReference type="Proteomes" id="UP000529783">
    <property type="component" value="Unassembled WGS sequence"/>
</dbReference>
<dbReference type="EMBL" id="JACCBA010000001">
    <property type="protein sequence ID" value="NYD46661.1"/>
    <property type="molecule type" value="Genomic_DNA"/>
</dbReference>
<reference evidence="1 2" key="1">
    <citation type="submission" date="2020-07" db="EMBL/GenBank/DDBJ databases">
        <title>Sequencing the genomes of 1000 actinobacteria strains.</title>
        <authorList>
            <person name="Klenk H.-P."/>
        </authorList>
    </citation>
    <scope>NUCLEOTIDE SEQUENCE [LARGE SCALE GENOMIC DNA]</scope>
    <source>
        <strain evidence="1 2">DSM 40398</strain>
    </source>
</reference>
<name>A0A7Y9EF69_9ACTN</name>
<dbReference type="RefSeq" id="WP_179843882.1">
    <property type="nucleotide sequence ID" value="NZ_JACCBA010000001.1"/>
</dbReference>
<gene>
    <name evidence="1" type="ORF">BJY14_002644</name>
</gene>
<comment type="caution">
    <text evidence="1">The sequence shown here is derived from an EMBL/GenBank/DDBJ whole genome shotgun (WGS) entry which is preliminary data.</text>
</comment>
<protein>
    <submittedName>
        <fullName evidence="1">Uncharacterized protein</fullName>
    </submittedName>
</protein>
<evidence type="ECO:0000313" key="2">
    <source>
        <dbReference type="Proteomes" id="UP000529783"/>
    </source>
</evidence>
<proteinExistence type="predicted"/>
<accession>A0A7Y9EF69</accession>